<evidence type="ECO:0000313" key="2">
    <source>
        <dbReference type="EMBL" id="GAX76688.1"/>
    </source>
</evidence>
<dbReference type="EMBL" id="BEGY01000019">
    <property type="protein sequence ID" value="GAX76688.1"/>
    <property type="molecule type" value="Genomic_DNA"/>
</dbReference>
<protein>
    <submittedName>
        <fullName evidence="2">Uncharacterized protein</fullName>
    </submittedName>
</protein>
<name>A0A250X0T2_9CHLO</name>
<dbReference type="PANTHER" id="PTHR40131">
    <property type="entry name" value="C1Q DOMAIN-CONTAINING PROTEIN"/>
    <property type="match status" value="1"/>
</dbReference>
<reference evidence="2 3" key="1">
    <citation type="submission" date="2017-08" db="EMBL/GenBank/DDBJ databases">
        <title>Acidophilic green algal genome provides insights into adaptation to an acidic environment.</title>
        <authorList>
            <person name="Hirooka S."/>
            <person name="Hirose Y."/>
            <person name="Kanesaki Y."/>
            <person name="Higuchi S."/>
            <person name="Fujiwara T."/>
            <person name="Onuma R."/>
            <person name="Era A."/>
            <person name="Ohbayashi R."/>
            <person name="Uzuka A."/>
            <person name="Nozaki H."/>
            <person name="Yoshikawa H."/>
            <person name="Miyagishima S.Y."/>
        </authorList>
    </citation>
    <scope>NUCLEOTIDE SEQUENCE [LARGE SCALE GENOMIC DNA]</scope>
    <source>
        <strain evidence="2 3">NIES-2499</strain>
    </source>
</reference>
<evidence type="ECO:0000313" key="3">
    <source>
        <dbReference type="Proteomes" id="UP000232323"/>
    </source>
</evidence>
<keyword evidence="1" id="KW-0175">Coiled coil</keyword>
<evidence type="ECO:0000256" key="1">
    <source>
        <dbReference type="SAM" id="Coils"/>
    </source>
</evidence>
<dbReference type="AlphaFoldDB" id="A0A250X0T2"/>
<accession>A0A250X0T2</accession>
<keyword evidence="3" id="KW-1185">Reference proteome</keyword>
<comment type="caution">
    <text evidence="2">The sequence shown here is derived from an EMBL/GenBank/DDBJ whole genome shotgun (WGS) entry which is preliminary data.</text>
</comment>
<feature type="coiled-coil region" evidence="1">
    <location>
        <begin position="236"/>
        <end position="263"/>
    </location>
</feature>
<dbReference type="Proteomes" id="UP000232323">
    <property type="component" value="Unassembled WGS sequence"/>
</dbReference>
<sequence length="623" mass="68943">MNPIKFNSMAPPCPDPRVLDDLMLGLNEWQSIQDVVRIAFKAFHEVMRQQGDSIKALERTMDTKASRAELSVGMQHKANASEMAARLAEVEILLHKKADVADMDRRALKTETDIALRTQMSDLFSIIQTKSEAVETRSMRESCERQLSSLSAEVSRLQSSLDDVRASLHTKASVVEVGEALAVKADLTEVVDKLRDKPSRQQLSDAIATKASSASVDLELRQLKQEVSDVSATLHRKAESGRLEEIDHKVERLRQRVEADSDTTSAALRTLSSAFDEVIARTAASSREAETRVMDALKEGLLASEESTSHKIQESNEYMRVLMSRKADLEEMHVWMESKVDLEDVKADLGAIAEDLEGRARQEDVLALQKQLLMLPKMKNHLDKLQQDVANKMTCDRAIFSTLENKANVQDVNKALLDVCKELEARATHEYLDLLVKHQTELRTSFLKANTMARWLWKSGQTRVGGTVPWDVQAINTAPDVFLWEAGKTVVMAMLPGLYKIEAGFYSRTRPIVQVLVEGEPCLTLVSSSASAVQHSYTSATSASASRNAGSFLGGALSQQDIWDTQQQTGYVQRVDHPSGVVTGHSCVEFLSLPASSKIAVTFRTAGDPQSLAAEGFIALYKL</sequence>
<gene>
    <name evidence="2" type="ORF">CEUSTIGMA_g4134.t1</name>
</gene>
<dbReference type="PANTHER" id="PTHR40131:SF1">
    <property type="entry name" value="C1Q DOMAIN-CONTAINING PROTEIN"/>
    <property type="match status" value="1"/>
</dbReference>
<dbReference type="STRING" id="1157962.A0A250X0T2"/>
<proteinExistence type="predicted"/>
<dbReference type="OrthoDB" id="65833at2759"/>
<organism evidence="2 3">
    <name type="scientific">Chlamydomonas eustigma</name>
    <dbReference type="NCBI Taxonomy" id="1157962"/>
    <lineage>
        <taxon>Eukaryota</taxon>
        <taxon>Viridiplantae</taxon>
        <taxon>Chlorophyta</taxon>
        <taxon>core chlorophytes</taxon>
        <taxon>Chlorophyceae</taxon>
        <taxon>CS clade</taxon>
        <taxon>Chlamydomonadales</taxon>
        <taxon>Chlamydomonadaceae</taxon>
        <taxon>Chlamydomonas</taxon>
    </lineage>
</organism>